<keyword evidence="4" id="KW-0067">ATP-binding</keyword>
<keyword evidence="3" id="KW-0227">DNA damage</keyword>
<dbReference type="GO" id="GO:0000707">
    <property type="term" value="P:meiotic DNA recombinase assembly"/>
    <property type="evidence" value="ECO:0007669"/>
    <property type="project" value="EnsemblFungi"/>
</dbReference>
<dbReference type="STRING" id="1071383.J7SAI6"/>
<dbReference type="InterPro" id="IPR047348">
    <property type="entry name" value="XRCC3-like_C"/>
</dbReference>
<evidence type="ECO:0000256" key="6">
    <source>
        <dbReference type="ARBA" id="ARBA00023242"/>
    </source>
</evidence>
<dbReference type="HOGENOM" id="CLU_045144_0_0_1"/>
<evidence type="ECO:0000313" key="9">
    <source>
        <dbReference type="EMBL" id="CCK72201.1"/>
    </source>
</evidence>
<proteinExistence type="predicted"/>
<dbReference type="GO" id="GO:1903112">
    <property type="term" value="P:positive regulation of single-strand break repair via homologous recombination"/>
    <property type="evidence" value="ECO:0007669"/>
    <property type="project" value="EnsemblFungi"/>
</dbReference>
<dbReference type="InterPro" id="IPR013632">
    <property type="entry name" value="Rad51_C"/>
</dbReference>
<dbReference type="PANTHER" id="PTHR22942:SF66">
    <property type="entry name" value="RE19845P"/>
    <property type="match status" value="1"/>
</dbReference>
<keyword evidence="2" id="KW-0547">Nucleotide-binding</keyword>
<evidence type="ECO:0000256" key="7">
    <source>
        <dbReference type="SAM" id="MobiDB-lite"/>
    </source>
</evidence>
<dbReference type="InterPro" id="IPR027417">
    <property type="entry name" value="P-loop_NTPase"/>
</dbReference>
<dbReference type="GO" id="GO:0030491">
    <property type="term" value="P:heteroduplex formation"/>
    <property type="evidence" value="ECO:0007669"/>
    <property type="project" value="EnsemblFungi"/>
</dbReference>
<protein>
    <recommendedName>
        <fullName evidence="8">RecA family profile 1 domain-containing protein</fullName>
    </recommendedName>
</protein>
<dbReference type="SUPFAM" id="SSF52540">
    <property type="entry name" value="P-loop containing nucleoside triphosphate hydrolases"/>
    <property type="match status" value="1"/>
</dbReference>
<evidence type="ECO:0000256" key="5">
    <source>
        <dbReference type="ARBA" id="ARBA00023204"/>
    </source>
</evidence>
<dbReference type="GO" id="GO:0042148">
    <property type="term" value="P:DNA strand invasion"/>
    <property type="evidence" value="ECO:0007669"/>
    <property type="project" value="TreeGrafter"/>
</dbReference>
<dbReference type="GO" id="GO:0042275">
    <property type="term" value="P:error-free postreplication DNA repair"/>
    <property type="evidence" value="ECO:0007669"/>
    <property type="project" value="EnsemblFungi"/>
</dbReference>
<dbReference type="RefSeq" id="XP_022466446.1">
    <property type="nucleotide sequence ID" value="XM_022610117.1"/>
</dbReference>
<feature type="compositionally biased region" description="Polar residues" evidence="7">
    <location>
        <begin position="348"/>
        <end position="362"/>
    </location>
</feature>
<evidence type="ECO:0000256" key="2">
    <source>
        <dbReference type="ARBA" id="ARBA00022741"/>
    </source>
</evidence>
<dbReference type="GO" id="GO:0005524">
    <property type="term" value="F:ATP binding"/>
    <property type="evidence" value="ECO:0007669"/>
    <property type="project" value="UniProtKB-KW"/>
</dbReference>
<organism evidence="9 10">
    <name type="scientific">Huiozyma naganishii (strain ATCC MYA-139 / BCRC 22969 / CBS 8797 / KCTC 17520 / NBRC 10181 / NCYC 3082 / Yp74L-3)</name>
    <name type="common">Yeast</name>
    <name type="synonym">Kazachstania naganishii</name>
    <dbReference type="NCBI Taxonomy" id="1071383"/>
    <lineage>
        <taxon>Eukaryota</taxon>
        <taxon>Fungi</taxon>
        <taxon>Dikarya</taxon>
        <taxon>Ascomycota</taxon>
        <taxon>Saccharomycotina</taxon>
        <taxon>Saccharomycetes</taxon>
        <taxon>Saccharomycetales</taxon>
        <taxon>Saccharomycetaceae</taxon>
        <taxon>Huiozyma</taxon>
    </lineage>
</organism>
<dbReference type="Gene3D" id="3.40.50.300">
    <property type="entry name" value="P-loop containing nucleotide triphosphate hydrolases"/>
    <property type="match status" value="1"/>
</dbReference>
<accession>J7SAI6</accession>
<dbReference type="GO" id="GO:0000722">
    <property type="term" value="P:telomere maintenance via recombination"/>
    <property type="evidence" value="ECO:0007669"/>
    <property type="project" value="EnsemblFungi"/>
</dbReference>
<feature type="region of interest" description="Disordered" evidence="7">
    <location>
        <begin position="345"/>
        <end position="389"/>
    </location>
</feature>
<dbReference type="SMART" id="SM00382">
    <property type="entry name" value="AAA"/>
    <property type="match status" value="1"/>
</dbReference>
<dbReference type="Pfam" id="PF08423">
    <property type="entry name" value="Rad51"/>
    <property type="match status" value="1"/>
</dbReference>
<dbReference type="OrthoDB" id="1861185at2759"/>
<dbReference type="GO" id="GO:0033065">
    <property type="term" value="C:Rad51C-XRCC3 complex"/>
    <property type="evidence" value="ECO:0007669"/>
    <property type="project" value="EnsemblFungi"/>
</dbReference>
<dbReference type="KEGG" id="kng:KNAG_0J01200"/>
<keyword evidence="5" id="KW-0234">DNA repair</keyword>
<dbReference type="InterPro" id="IPR020588">
    <property type="entry name" value="RecA_ATP-bd"/>
</dbReference>
<evidence type="ECO:0000259" key="8">
    <source>
        <dbReference type="PROSITE" id="PS50162"/>
    </source>
</evidence>
<reference evidence="10" key="2">
    <citation type="submission" date="2012-08" db="EMBL/GenBank/DDBJ databases">
        <title>Genome sequence of Kazachstania naganishii.</title>
        <authorList>
            <person name="Gordon J.L."/>
            <person name="Armisen D."/>
            <person name="Proux-Wera E."/>
            <person name="OhEigeartaigh S.S."/>
            <person name="Byrne K.P."/>
            <person name="Wolfe K.H."/>
        </authorList>
    </citation>
    <scope>NUCLEOTIDE SEQUENCE [LARGE SCALE GENOMIC DNA]</scope>
    <source>
        <strain evidence="10">ATCC MYA-139 / BCRC 22969 / CBS 8797 / CCRC 22969 / KCTC 17520 / NBRC 10181 / NCYC 3082</strain>
    </source>
</reference>
<dbReference type="GO" id="GO:0140664">
    <property type="term" value="F:ATP-dependent DNA damage sensor activity"/>
    <property type="evidence" value="ECO:0007669"/>
    <property type="project" value="InterPro"/>
</dbReference>
<sequence length="478" mass="54356">MDLYDELPQSKLLYDSEFTQLLESCRRYEVSVIDFLSLNARELANLTQRSITEVIKFQNALFGELNNQFQKKNKIVPIMDFEGPHPFTTGDVTLDELLNGGIYTQSITEIFGASSTGKSQLLMQMALSVQLPRQTNGLGGKCVYITTEGDLPTKRLEEMIASRDEFTENCVSQKNIFTVSCNDLMNQEHILNVQLPVLLERNAGDIKLVIIDSISHHLRVELVNKSYQEAQENKFYIDQLAESLLSIATKYDIAIVVANQVSDKPVIDPNSLTRQFITDFDYQLGYMVGWKSSSIMYRYKHGEINSYKLAKPQLDVHRSIANDILSDDDEYSLIADEMDKVIRERNSQEQGSNNMTKPSQGQFKDRSLEENDTTRNSKPAGQDERSSFQVYGKMKRKLDNRVPNLGISWANHIATRILLSKSYKASPMIRRGELTLYNSFDDSAFWQVKRTINLVFSTYGESGEANYVISPSGIEVVE</sequence>
<evidence type="ECO:0000256" key="3">
    <source>
        <dbReference type="ARBA" id="ARBA00022763"/>
    </source>
</evidence>
<reference evidence="9 10" key="1">
    <citation type="journal article" date="2011" name="Proc. Natl. Acad. Sci. U.S.A.">
        <title>Evolutionary erosion of yeast sex chromosomes by mating-type switching accidents.</title>
        <authorList>
            <person name="Gordon J.L."/>
            <person name="Armisen D."/>
            <person name="Proux-Wera E."/>
            <person name="Oheigeartaigh S.S."/>
            <person name="Byrne K.P."/>
            <person name="Wolfe K.H."/>
        </authorList>
    </citation>
    <scope>NUCLEOTIDE SEQUENCE [LARGE SCALE GENOMIC DNA]</scope>
    <source>
        <strain evidence="10">ATCC MYA-139 / BCRC 22969 / CBS 8797 / CCRC 22969 / KCTC 17520 / NBRC 10181 / NCYC 3082</strain>
    </source>
</reference>
<keyword evidence="6" id="KW-0539">Nucleus</keyword>
<evidence type="ECO:0000256" key="1">
    <source>
        <dbReference type="ARBA" id="ARBA00004123"/>
    </source>
</evidence>
<name>J7SAI6_HUIN7</name>
<dbReference type="PROSITE" id="PS50162">
    <property type="entry name" value="RECA_2"/>
    <property type="match status" value="1"/>
</dbReference>
<dbReference type="AlphaFoldDB" id="J7SAI6"/>
<dbReference type="Proteomes" id="UP000006310">
    <property type="component" value="Chromosome 10"/>
</dbReference>
<evidence type="ECO:0000313" key="10">
    <source>
        <dbReference type="Proteomes" id="UP000006310"/>
    </source>
</evidence>
<dbReference type="EMBL" id="HE978323">
    <property type="protein sequence ID" value="CCK72201.1"/>
    <property type="molecule type" value="Genomic_DNA"/>
</dbReference>
<comment type="subcellular location">
    <subcellularLocation>
        <location evidence="1">Nucleus</location>
    </subcellularLocation>
</comment>
<dbReference type="GeneID" id="34527956"/>
<evidence type="ECO:0000256" key="4">
    <source>
        <dbReference type="ARBA" id="ARBA00022840"/>
    </source>
</evidence>
<keyword evidence="10" id="KW-1185">Reference proteome</keyword>
<dbReference type="GO" id="GO:0003690">
    <property type="term" value="F:double-stranded DNA binding"/>
    <property type="evidence" value="ECO:0007669"/>
    <property type="project" value="TreeGrafter"/>
</dbReference>
<dbReference type="PANTHER" id="PTHR22942">
    <property type="entry name" value="RECA/RAD51/RADA DNA STRAND-PAIRING FAMILY MEMBER"/>
    <property type="match status" value="1"/>
</dbReference>
<dbReference type="GO" id="GO:0003697">
    <property type="term" value="F:single-stranded DNA binding"/>
    <property type="evidence" value="ECO:0007669"/>
    <property type="project" value="TreeGrafter"/>
</dbReference>
<dbReference type="eggNOG" id="KOG1564">
    <property type="taxonomic scope" value="Eukaryota"/>
</dbReference>
<feature type="compositionally biased region" description="Basic and acidic residues" evidence="7">
    <location>
        <begin position="363"/>
        <end position="386"/>
    </location>
</feature>
<dbReference type="GO" id="GO:0000150">
    <property type="term" value="F:DNA strand exchange activity"/>
    <property type="evidence" value="ECO:0007669"/>
    <property type="project" value="TreeGrafter"/>
</dbReference>
<dbReference type="OMA" id="ISHHMRV"/>
<dbReference type="CDD" id="cd19491">
    <property type="entry name" value="XRCC3"/>
    <property type="match status" value="1"/>
</dbReference>
<dbReference type="InterPro" id="IPR003593">
    <property type="entry name" value="AAA+_ATPase"/>
</dbReference>
<gene>
    <name evidence="9" type="primary">KNAG0J01200</name>
    <name evidence="9" type="ordered locus">KNAG_0J01200</name>
</gene>
<feature type="domain" description="RecA family profile 1" evidence="8">
    <location>
        <begin position="83"/>
        <end position="261"/>
    </location>
</feature>